<dbReference type="HOGENOM" id="CLU_035812_0_0_9"/>
<organism evidence="2 3">
    <name type="scientific">Amphibacillus xylanus (strain ATCC 51415 / DSM 6626 / JCM 7361 / LMG 17667 / NBRC 15112 / Ep01)</name>
    <dbReference type="NCBI Taxonomy" id="698758"/>
    <lineage>
        <taxon>Bacteria</taxon>
        <taxon>Bacillati</taxon>
        <taxon>Bacillota</taxon>
        <taxon>Bacilli</taxon>
        <taxon>Bacillales</taxon>
        <taxon>Bacillaceae</taxon>
        <taxon>Amphibacillus</taxon>
    </lineage>
</organism>
<dbReference type="PATRIC" id="fig|698758.3.peg.442"/>
<evidence type="ECO:0000256" key="1">
    <source>
        <dbReference type="SAM" id="Phobius"/>
    </source>
</evidence>
<feature type="transmembrane region" description="Helical" evidence="1">
    <location>
        <begin position="135"/>
        <end position="156"/>
    </location>
</feature>
<feature type="transmembrane region" description="Helical" evidence="1">
    <location>
        <begin position="203"/>
        <end position="222"/>
    </location>
</feature>
<feature type="transmembrane region" description="Helical" evidence="1">
    <location>
        <begin position="346"/>
        <end position="366"/>
    </location>
</feature>
<dbReference type="RefSeq" id="WP_015009178.1">
    <property type="nucleotide sequence ID" value="NC_018704.1"/>
</dbReference>
<accession>K0J064</accession>
<evidence type="ECO:0000313" key="3">
    <source>
        <dbReference type="Proteomes" id="UP000006294"/>
    </source>
</evidence>
<feature type="transmembrane region" description="Helical" evidence="1">
    <location>
        <begin position="425"/>
        <end position="444"/>
    </location>
</feature>
<gene>
    <name evidence="2" type="ordered locus">AXY_04400</name>
</gene>
<feature type="transmembrane region" description="Helical" evidence="1">
    <location>
        <begin position="162"/>
        <end position="191"/>
    </location>
</feature>
<evidence type="ECO:0000313" key="2">
    <source>
        <dbReference type="EMBL" id="BAM46572.1"/>
    </source>
</evidence>
<feature type="transmembrane region" description="Helical" evidence="1">
    <location>
        <begin position="378"/>
        <end position="394"/>
    </location>
</feature>
<feature type="transmembrane region" description="Helical" evidence="1">
    <location>
        <begin position="516"/>
        <end position="536"/>
    </location>
</feature>
<name>K0J064_AMPXN</name>
<dbReference type="STRING" id="698758.AXY_04400"/>
<sequence length="539" mass="62075">MDKLFSLKILDRFSWLFRMFGVDYNKMRLIVGFKLTMDKRRVPTIMANQARKRDSIFTPFVGSLLLYGVIGLLLIPFLVIGEAYYISLAIVFVITMFILTTSMISDFSSVLLDVRDKVVLDTKPIDERTIAFAKFVHVVIYMTQLAGAIWFIPFIVSSVVHGLLFSIVLLVSIILICLLCIVVTALFYIVILRFFDGEKLRNLINYVQIFLSITLVFVYQFIGRSFGLIGASFDYTAQWWHLLLPPFWFSALFEVVLNNNTSYLVLLAACLAIIVPIMSVWIYFKLMPAFHQNLAKLMSAASGKKVRKQRLRRKIAALISRDYQEKAAIDFARIMMSQEREFKLKVYPSLGISIALPLFIIIMGFIDGVNVFPEIDYLYGYFSLLMIPTTVYMFKYSAKSKGAYIYQVLPVQDESIFYRATMKAFLIQLFVPVIMALLVIYLVLIGPSALLHFMIIFLIGCILTPISYRLINNGRYPFNESFSFVESANTVIVFVMMFLTAGFAILHYFISTVSYLLYVYLLMLLVINYFVWKVIFPKR</sequence>
<feature type="transmembrane region" description="Helical" evidence="1">
    <location>
        <begin position="263"/>
        <end position="284"/>
    </location>
</feature>
<dbReference type="OrthoDB" id="2659138at2"/>
<keyword evidence="3" id="KW-1185">Reference proteome</keyword>
<proteinExistence type="predicted"/>
<feature type="transmembrane region" description="Helical" evidence="1">
    <location>
        <begin position="56"/>
        <end position="79"/>
    </location>
</feature>
<dbReference type="KEGG" id="axl:AXY_04400"/>
<reference evidence="2 3" key="1">
    <citation type="submission" date="2011-01" db="EMBL/GenBank/DDBJ databases">
        <title>Whole genome sequence of Amphibacillus xylinus NBRC 15112.</title>
        <authorList>
            <person name="Nakazawa H."/>
            <person name="Katano Y."/>
            <person name="Nakamura S."/>
            <person name="Sasagawa M."/>
            <person name="Fukada J."/>
            <person name="Arai T."/>
            <person name="Sasakura N."/>
            <person name="Mochizuki D."/>
            <person name="Hosoyama A."/>
            <person name="Harada K."/>
            <person name="Horikawa H."/>
            <person name="Kato Y."/>
            <person name="Harada T."/>
            <person name="Sasaki K."/>
            <person name="Sekiguchi M."/>
            <person name="Hodoyama M."/>
            <person name="Nishiko R."/>
            <person name="Narita H."/>
            <person name="Hanamaki A."/>
            <person name="Hata C."/>
            <person name="Konno Y."/>
            <person name="Niimura Y."/>
            <person name="Yamazaki S."/>
            <person name="Fujita N."/>
        </authorList>
    </citation>
    <scope>NUCLEOTIDE SEQUENCE [LARGE SCALE GENOMIC DNA]</scope>
    <source>
        <strain evidence="3">ATCC 51415 / DSM 6626 / JCM 7361 / LMG 17667 / NBRC 15112 / Ep01</strain>
    </source>
</reference>
<keyword evidence="1" id="KW-1133">Transmembrane helix</keyword>
<dbReference type="EMBL" id="AP012050">
    <property type="protein sequence ID" value="BAM46572.1"/>
    <property type="molecule type" value="Genomic_DNA"/>
</dbReference>
<feature type="transmembrane region" description="Helical" evidence="1">
    <location>
        <begin position="85"/>
        <end position="114"/>
    </location>
</feature>
<protein>
    <submittedName>
        <fullName evidence="2">Uncharacterized protein</fullName>
    </submittedName>
</protein>
<dbReference type="eggNOG" id="ENOG502Z7WB">
    <property type="taxonomic scope" value="Bacteria"/>
</dbReference>
<feature type="transmembrane region" description="Helical" evidence="1">
    <location>
        <begin position="450"/>
        <end position="471"/>
    </location>
</feature>
<feature type="transmembrane region" description="Helical" evidence="1">
    <location>
        <begin position="491"/>
        <end position="510"/>
    </location>
</feature>
<keyword evidence="1" id="KW-0812">Transmembrane</keyword>
<dbReference type="Proteomes" id="UP000006294">
    <property type="component" value="Chromosome"/>
</dbReference>
<dbReference type="AlphaFoldDB" id="K0J064"/>
<keyword evidence="1" id="KW-0472">Membrane</keyword>